<evidence type="ECO:0000313" key="6">
    <source>
        <dbReference type="Proteomes" id="UP000724657"/>
    </source>
</evidence>
<evidence type="ECO:0000259" key="4">
    <source>
        <dbReference type="PROSITE" id="PS50995"/>
    </source>
</evidence>
<dbReference type="AlphaFoldDB" id="A0A9E2KZY9"/>
<reference evidence="5" key="2">
    <citation type="submission" date="2021-04" db="EMBL/GenBank/DDBJ databases">
        <authorList>
            <person name="Gilroy R."/>
        </authorList>
    </citation>
    <scope>NUCLEOTIDE SEQUENCE</scope>
    <source>
        <strain evidence="5">A6-441</strain>
    </source>
</reference>
<dbReference type="InterPro" id="IPR036388">
    <property type="entry name" value="WH-like_DNA-bd_sf"/>
</dbReference>
<keyword evidence="3" id="KW-0804">Transcription</keyword>
<organism evidence="5 6">
    <name type="scientific">Candidatus Fusobacterium pullicola</name>
    <dbReference type="NCBI Taxonomy" id="2838601"/>
    <lineage>
        <taxon>Bacteria</taxon>
        <taxon>Fusobacteriati</taxon>
        <taxon>Fusobacteriota</taxon>
        <taxon>Fusobacteriia</taxon>
        <taxon>Fusobacteriales</taxon>
        <taxon>Fusobacteriaceae</taxon>
        <taxon>Fusobacterium</taxon>
    </lineage>
</organism>
<accession>A0A9E2KZY9</accession>
<dbReference type="InterPro" id="IPR000835">
    <property type="entry name" value="HTH_MarR-typ"/>
</dbReference>
<dbReference type="EMBL" id="JAHLFN010000058">
    <property type="protein sequence ID" value="MBU3842539.1"/>
    <property type="molecule type" value="Genomic_DNA"/>
</dbReference>
<reference evidence="5" key="1">
    <citation type="journal article" date="2021" name="PeerJ">
        <title>Extensive microbial diversity within the chicken gut microbiome revealed by metagenomics and culture.</title>
        <authorList>
            <person name="Gilroy R."/>
            <person name="Ravi A."/>
            <person name="Getino M."/>
            <person name="Pursley I."/>
            <person name="Horton D.L."/>
            <person name="Alikhan N.F."/>
            <person name="Baker D."/>
            <person name="Gharbi K."/>
            <person name="Hall N."/>
            <person name="Watson M."/>
            <person name="Adriaenssens E.M."/>
            <person name="Foster-Nyarko E."/>
            <person name="Jarju S."/>
            <person name="Secka A."/>
            <person name="Antonio M."/>
            <person name="Oren A."/>
            <person name="Chaudhuri R.R."/>
            <person name="La Ragione R."/>
            <person name="Hildebrand F."/>
            <person name="Pallen M.J."/>
        </authorList>
    </citation>
    <scope>NUCLEOTIDE SEQUENCE</scope>
    <source>
        <strain evidence="5">A6-441</strain>
    </source>
</reference>
<name>A0A9E2KZY9_9FUSO</name>
<sequence>MKEKYIGRELKKLSNKIHREIDKFASKSELTGAEGRVLHFLLGHEESLFQKDIEVELGLRSSTATEILKKMEKDNLIIRKPMPNDGRLKKIIVTEKARLYKEIVIKDLKNFEKKLGAGLTEEELDLFFKVIDKMINNLS</sequence>
<dbReference type="Pfam" id="PF12802">
    <property type="entry name" value="MarR_2"/>
    <property type="match status" value="1"/>
</dbReference>
<dbReference type="InterPro" id="IPR036390">
    <property type="entry name" value="WH_DNA-bd_sf"/>
</dbReference>
<dbReference type="PANTHER" id="PTHR42756">
    <property type="entry name" value="TRANSCRIPTIONAL REGULATOR, MARR"/>
    <property type="match status" value="1"/>
</dbReference>
<dbReference type="PROSITE" id="PS50995">
    <property type="entry name" value="HTH_MARR_2"/>
    <property type="match status" value="1"/>
</dbReference>
<dbReference type="PRINTS" id="PR00598">
    <property type="entry name" value="HTHMARR"/>
</dbReference>
<dbReference type="GO" id="GO:0003700">
    <property type="term" value="F:DNA-binding transcription factor activity"/>
    <property type="evidence" value="ECO:0007669"/>
    <property type="project" value="InterPro"/>
</dbReference>
<evidence type="ECO:0000256" key="3">
    <source>
        <dbReference type="ARBA" id="ARBA00023163"/>
    </source>
</evidence>
<dbReference type="Proteomes" id="UP000724657">
    <property type="component" value="Unassembled WGS sequence"/>
</dbReference>
<feature type="domain" description="HTH marR-type" evidence="4">
    <location>
        <begin position="3"/>
        <end position="136"/>
    </location>
</feature>
<evidence type="ECO:0000256" key="2">
    <source>
        <dbReference type="ARBA" id="ARBA00023125"/>
    </source>
</evidence>
<keyword evidence="1" id="KW-0805">Transcription regulation</keyword>
<proteinExistence type="predicted"/>
<dbReference type="SUPFAM" id="SSF46785">
    <property type="entry name" value="Winged helix' DNA-binding domain"/>
    <property type="match status" value="1"/>
</dbReference>
<protein>
    <submittedName>
        <fullName evidence="5">MarR family transcriptional regulator</fullName>
    </submittedName>
</protein>
<dbReference type="SMART" id="SM00347">
    <property type="entry name" value="HTH_MARR"/>
    <property type="match status" value="1"/>
</dbReference>
<dbReference type="PANTHER" id="PTHR42756:SF1">
    <property type="entry name" value="TRANSCRIPTIONAL REPRESSOR OF EMRAB OPERON"/>
    <property type="match status" value="1"/>
</dbReference>
<evidence type="ECO:0000313" key="5">
    <source>
        <dbReference type="EMBL" id="MBU3842539.1"/>
    </source>
</evidence>
<keyword evidence="2" id="KW-0238">DNA-binding</keyword>
<evidence type="ECO:0000256" key="1">
    <source>
        <dbReference type="ARBA" id="ARBA00023015"/>
    </source>
</evidence>
<gene>
    <name evidence="5" type="ORF">IAA47_06095</name>
</gene>
<dbReference type="GO" id="GO:0003677">
    <property type="term" value="F:DNA binding"/>
    <property type="evidence" value="ECO:0007669"/>
    <property type="project" value="UniProtKB-KW"/>
</dbReference>
<comment type="caution">
    <text evidence="5">The sequence shown here is derived from an EMBL/GenBank/DDBJ whole genome shotgun (WGS) entry which is preliminary data.</text>
</comment>
<dbReference type="Gene3D" id="1.10.10.10">
    <property type="entry name" value="Winged helix-like DNA-binding domain superfamily/Winged helix DNA-binding domain"/>
    <property type="match status" value="1"/>
</dbReference>